<evidence type="ECO:0000313" key="4">
    <source>
        <dbReference type="EMBL" id="RHL77212.1"/>
    </source>
</evidence>
<dbReference type="Pfam" id="PF18145">
    <property type="entry name" value="SAVED"/>
    <property type="match status" value="1"/>
</dbReference>
<feature type="domain" description="SMODS-associated and fused to various effectors" evidence="1">
    <location>
        <begin position="304"/>
        <end position="500"/>
    </location>
</feature>
<protein>
    <submittedName>
        <fullName evidence="4">SAVED domain-containing protein</fullName>
    </submittedName>
</protein>
<reference evidence="5 6" key="1">
    <citation type="submission" date="2018-08" db="EMBL/GenBank/DDBJ databases">
        <title>A genome reference for cultivated species of the human gut microbiota.</title>
        <authorList>
            <person name="Zou Y."/>
            <person name="Xue W."/>
            <person name="Luo G."/>
        </authorList>
    </citation>
    <scope>NUCLEOTIDE SEQUENCE [LARGE SCALE GENOMIC DNA]</scope>
    <source>
        <strain evidence="4 5">AF36-2BH</strain>
        <strain evidence="3 7">AM47-6BH</strain>
        <strain evidence="2 6">AM48-7</strain>
    </source>
</reference>
<accession>A0A396FQL2</accession>
<name>A0A396FQL2_9FIRM</name>
<evidence type="ECO:0000313" key="2">
    <source>
        <dbReference type="EMBL" id="RGZ75187.1"/>
    </source>
</evidence>
<evidence type="ECO:0000313" key="5">
    <source>
        <dbReference type="Proteomes" id="UP000266698"/>
    </source>
</evidence>
<organism evidence="4 5">
    <name type="scientific">Agathobacter rectalis</name>
    <dbReference type="NCBI Taxonomy" id="39491"/>
    <lineage>
        <taxon>Bacteria</taxon>
        <taxon>Bacillati</taxon>
        <taxon>Bacillota</taxon>
        <taxon>Clostridia</taxon>
        <taxon>Lachnospirales</taxon>
        <taxon>Lachnospiraceae</taxon>
        <taxon>Agathobacter</taxon>
    </lineage>
</organism>
<evidence type="ECO:0000313" key="7">
    <source>
        <dbReference type="Proteomes" id="UP000283721"/>
    </source>
</evidence>
<dbReference type="InterPro" id="IPR040836">
    <property type="entry name" value="SAVED"/>
</dbReference>
<gene>
    <name evidence="4" type="ORF">DW001_12405</name>
    <name evidence="3" type="ORF">DW967_09575</name>
    <name evidence="2" type="ORF">DW975_07570</name>
</gene>
<dbReference type="NCBIfam" id="NF033611">
    <property type="entry name" value="SAVED"/>
    <property type="match status" value="1"/>
</dbReference>
<dbReference type="Proteomes" id="UP000283721">
    <property type="component" value="Unassembled WGS sequence"/>
</dbReference>
<evidence type="ECO:0000313" key="6">
    <source>
        <dbReference type="Proteomes" id="UP000283431"/>
    </source>
</evidence>
<evidence type="ECO:0000313" key="3">
    <source>
        <dbReference type="EMBL" id="RGZ91977.1"/>
    </source>
</evidence>
<dbReference type="Proteomes" id="UP000283431">
    <property type="component" value="Unassembled WGS sequence"/>
</dbReference>
<comment type="caution">
    <text evidence="4">The sequence shown here is derived from an EMBL/GenBank/DDBJ whole genome shotgun (WGS) entry which is preliminary data.</text>
</comment>
<sequence length="507" mass="58855">MANAVAVRSYGDQYQALVFWKYALDMLKKDSDIENIGYEYDEIKSFDDVVIFYKRDQKFRDTTINRAYIQVKFHMKQNNEFTMDNLLDPSFIDAKSVSFLQKVVNAYRKDKEQYSKSVYMIYSTWTIQHTDILNELISNVDNTFDLHKITEGKTARSRMYNLRKKLCTKLSVNEEELMEVLRQLKIKAGQPGFEDLKENINKQLTFCGLKSWHNSKNTFPYCDLIHSLNCRDINLVGREELSTFLKNEELFETKQTEDTVAIKSFVKQTEWLVDWTKNICDLTGIVDKRNLKEGYSWEDAFKTLEKFVREKMKKDSEYQIALDTSLSISFTIGRILNPKAGIKVIPIQKTIDGQSEWDRVNNSQKRQKMFLVQKDILNSDASDMVITIGITHDINADVKEFIDNSKLNIGIYEDFLLEDYGTDAVKDGNHAWALAKQINNEIGKRTGKLKRGTLHIFIAGPNSVMFYLGMQSIMYGKVQLYEYDGTPAQEYGGSYYPTISFPQKGEF</sequence>
<dbReference type="AlphaFoldDB" id="A0A396FQL2"/>
<evidence type="ECO:0000259" key="1">
    <source>
        <dbReference type="Pfam" id="PF18145"/>
    </source>
</evidence>
<proteinExistence type="predicted"/>
<dbReference type="Proteomes" id="UP000266698">
    <property type="component" value="Unassembled WGS sequence"/>
</dbReference>
<dbReference type="EMBL" id="QSEN01000011">
    <property type="protein sequence ID" value="RGZ75187.1"/>
    <property type="molecule type" value="Genomic_DNA"/>
</dbReference>
<dbReference type="EMBL" id="QRPB01000016">
    <property type="protein sequence ID" value="RHL77212.1"/>
    <property type="molecule type" value="Genomic_DNA"/>
</dbReference>
<dbReference type="RefSeq" id="WP_118375569.1">
    <property type="nucleotide sequence ID" value="NZ_JAQDCR010000031.1"/>
</dbReference>
<dbReference type="EMBL" id="QSES01000016">
    <property type="protein sequence ID" value="RGZ91977.1"/>
    <property type="molecule type" value="Genomic_DNA"/>
</dbReference>